<sequence>MTKDEFLRILDRKLQVINERERRDIIDEYRTHIEMKVQEGKTEAEAIEDFGDIDELVNEILDAYKINTKQVNNSFDHKFNSFMDDLFEGFQRFLGSFTSLDVEDVVRLVFEILTILILLLILRIPFALVSSLGYELLHSLIGFGIGNVLAHIWELIISIAYIVLFIVVFVNLIGKRVQRYRQKNPNSKSVFDDFKDSVHKMNRSHAQDTIYDETKDASYQKEQYQEHPYQKQEDKEQAEFEQDQYQSVHRESDSIGEGVGSLVSVLMKIFFCLMMIPVIGIMVGLCCALGAMVILSLEGLTLFGAYFIVIGGIILVSAFLTAMYRVLWKRG</sequence>
<dbReference type="RefSeq" id="WP_008688880.1">
    <property type="nucleotide sequence ID" value="NZ_AP024510.1"/>
</dbReference>
<name>A0A4R3TM93_9FIRM</name>
<dbReference type="AlphaFoldDB" id="A0A4R3TM93"/>
<comment type="caution">
    <text evidence="2">The sequence shown here is derived from an EMBL/GenBank/DDBJ whole genome shotgun (WGS) entry which is preliminary data.</text>
</comment>
<evidence type="ECO:0000313" key="3">
    <source>
        <dbReference type="Proteomes" id="UP000295773"/>
    </source>
</evidence>
<feature type="transmembrane region" description="Helical" evidence="1">
    <location>
        <begin position="269"/>
        <end position="297"/>
    </location>
</feature>
<dbReference type="Proteomes" id="UP000295773">
    <property type="component" value="Unassembled WGS sequence"/>
</dbReference>
<keyword evidence="1" id="KW-0472">Membrane</keyword>
<accession>A0A4R3TM93</accession>
<keyword evidence="1" id="KW-1133">Transmembrane helix</keyword>
<evidence type="ECO:0000313" key="2">
    <source>
        <dbReference type="EMBL" id="TCU62755.1"/>
    </source>
</evidence>
<keyword evidence="3" id="KW-1185">Reference proteome</keyword>
<feature type="transmembrane region" description="Helical" evidence="1">
    <location>
        <begin position="108"/>
        <end position="128"/>
    </location>
</feature>
<reference evidence="2 3" key="1">
    <citation type="submission" date="2019-03" db="EMBL/GenBank/DDBJ databases">
        <title>Genomic Encyclopedia of Type Strains, Phase IV (KMG-IV): sequencing the most valuable type-strain genomes for metagenomic binning, comparative biology and taxonomic classification.</title>
        <authorList>
            <person name="Goeker M."/>
        </authorList>
    </citation>
    <scope>NUCLEOTIDE SEQUENCE [LARGE SCALE GENOMIC DNA]</scope>
    <source>
        <strain evidence="2 3">DSM 29481</strain>
    </source>
</reference>
<feature type="transmembrane region" description="Helical" evidence="1">
    <location>
        <begin position="148"/>
        <end position="173"/>
    </location>
</feature>
<proteinExistence type="predicted"/>
<dbReference type="Pfam" id="PF22564">
    <property type="entry name" value="HAAS"/>
    <property type="match status" value="1"/>
</dbReference>
<feature type="transmembrane region" description="Helical" evidence="1">
    <location>
        <begin position="303"/>
        <end position="327"/>
    </location>
</feature>
<evidence type="ECO:0000256" key="1">
    <source>
        <dbReference type="SAM" id="Phobius"/>
    </source>
</evidence>
<protein>
    <submittedName>
        <fullName evidence="2">Putative membrane protein</fullName>
    </submittedName>
</protein>
<organism evidence="2 3">
    <name type="scientific">Longicatena caecimuris</name>
    <dbReference type="NCBI Taxonomy" id="1796635"/>
    <lineage>
        <taxon>Bacteria</taxon>
        <taxon>Bacillati</taxon>
        <taxon>Bacillota</taxon>
        <taxon>Erysipelotrichia</taxon>
        <taxon>Erysipelotrichales</taxon>
        <taxon>Erysipelotrichaceae</taxon>
        <taxon>Longicatena</taxon>
    </lineage>
</organism>
<dbReference type="EMBL" id="SMBP01000003">
    <property type="protein sequence ID" value="TCU62755.1"/>
    <property type="molecule type" value="Genomic_DNA"/>
</dbReference>
<gene>
    <name evidence="2" type="ORF">EDD61_103170</name>
</gene>
<dbReference type="GeneID" id="73795383"/>
<keyword evidence="1" id="KW-0812">Transmembrane</keyword>